<dbReference type="GO" id="GO:0016020">
    <property type="term" value="C:membrane"/>
    <property type="evidence" value="ECO:0007669"/>
    <property type="project" value="UniProtKB-SubCell"/>
</dbReference>
<dbReference type="PANTHER" id="PTHR33048:SF158">
    <property type="entry name" value="MEMBRANE PROTEIN PTH11-LIKE, PUTATIVE-RELATED"/>
    <property type="match status" value="1"/>
</dbReference>
<feature type="compositionally biased region" description="Basic and acidic residues" evidence="6">
    <location>
        <begin position="343"/>
        <end position="372"/>
    </location>
</feature>
<dbReference type="InterPro" id="IPR049326">
    <property type="entry name" value="Rhodopsin_dom_fungi"/>
</dbReference>
<evidence type="ECO:0000256" key="7">
    <source>
        <dbReference type="SAM" id="Phobius"/>
    </source>
</evidence>
<evidence type="ECO:0000256" key="4">
    <source>
        <dbReference type="ARBA" id="ARBA00023136"/>
    </source>
</evidence>
<dbReference type="PANTHER" id="PTHR33048">
    <property type="entry name" value="PTH11-LIKE INTEGRAL MEMBRANE PROTEIN (AFU_ORTHOLOGUE AFUA_5G11245)"/>
    <property type="match status" value="1"/>
</dbReference>
<feature type="domain" description="Rhodopsin" evidence="8">
    <location>
        <begin position="55"/>
        <end position="292"/>
    </location>
</feature>
<organism evidence="9 10">
    <name type="scientific">Aaosphaeria arxii CBS 175.79</name>
    <dbReference type="NCBI Taxonomy" id="1450172"/>
    <lineage>
        <taxon>Eukaryota</taxon>
        <taxon>Fungi</taxon>
        <taxon>Dikarya</taxon>
        <taxon>Ascomycota</taxon>
        <taxon>Pezizomycotina</taxon>
        <taxon>Dothideomycetes</taxon>
        <taxon>Pleosporomycetidae</taxon>
        <taxon>Pleosporales</taxon>
        <taxon>Pleosporales incertae sedis</taxon>
        <taxon>Aaosphaeria</taxon>
    </lineage>
</organism>
<dbReference type="EMBL" id="ML978070">
    <property type="protein sequence ID" value="KAF2014341.1"/>
    <property type="molecule type" value="Genomic_DNA"/>
</dbReference>
<feature type="transmembrane region" description="Helical" evidence="7">
    <location>
        <begin position="75"/>
        <end position="102"/>
    </location>
</feature>
<feature type="transmembrane region" description="Helical" evidence="7">
    <location>
        <begin position="37"/>
        <end position="55"/>
    </location>
</feature>
<evidence type="ECO:0000256" key="3">
    <source>
        <dbReference type="ARBA" id="ARBA00022989"/>
    </source>
</evidence>
<sequence>MAPPPNLAALTWDTPAMKPPKGSRPNFDNPQSSLEDHIVIVNSIAVGLMFLVFLIRMHSKLIISRQKFDMSDFTICVAVLGSIAHSVLCIYNSTIGFGRHMWDIRVLTLTPDRTQLFSTVEVIYVITIYFVKISLLLLFLQFFRHNDRSRYLIQFGLAVCTIISIPYLVVAAMHVSSCNGLKALTAHICKHRQVTISNLTFATLNVVTDFYVLVIPVRQLWNLHISTKKKVGVLATFLAGFIASSMSIIRLGFLAHNINNNDALHTGALMSMLGTVEMKLAIICGCVIYLPAFVKQGKSSLRTAYGYMSGHRSELRSSSGASDTVATKSKYDGGYAASREVVESKKDSGEVLEPPRHPYEQVELGPFRRESDGTGNSVTARGEKVGDAYSPLGDERGVRI</sequence>
<feature type="transmembrane region" description="Helical" evidence="7">
    <location>
        <begin position="233"/>
        <end position="255"/>
    </location>
</feature>
<comment type="similarity">
    <text evidence="5">Belongs to the SAT4 family.</text>
</comment>
<keyword evidence="3 7" id="KW-1133">Transmembrane helix</keyword>
<keyword evidence="4 7" id="KW-0472">Membrane</keyword>
<feature type="transmembrane region" description="Helical" evidence="7">
    <location>
        <begin position="196"/>
        <end position="221"/>
    </location>
</feature>
<gene>
    <name evidence="9" type="ORF">BU24DRAFT_492994</name>
</gene>
<dbReference type="RefSeq" id="XP_033382680.1">
    <property type="nucleotide sequence ID" value="XM_033533934.1"/>
</dbReference>
<keyword evidence="10" id="KW-1185">Reference proteome</keyword>
<reference evidence="9" key="1">
    <citation type="journal article" date="2020" name="Stud. Mycol.">
        <title>101 Dothideomycetes genomes: a test case for predicting lifestyles and emergence of pathogens.</title>
        <authorList>
            <person name="Haridas S."/>
            <person name="Albert R."/>
            <person name="Binder M."/>
            <person name="Bloem J."/>
            <person name="Labutti K."/>
            <person name="Salamov A."/>
            <person name="Andreopoulos B."/>
            <person name="Baker S."/>
            <person name="Barry K."/>
            <person name="Bills G."/>
            <person name="Bluhm B."/>
            <person name="Cannon C."/>
            <person name="Castanera R."/>
            <person name="Culley D."/>
            <person name="Daum C."/>
            <person name="Ezra D."/>
            <person name="Gonzalez J."/>
            <person name="Henrissat B."/>
            <person name="Kuo A."/>
            <person name="Liang C."/>
            <person name="Lipzen A."/>
            <person name="Lutzoni F."/>
            <person name="Magnuson J."/>
            <person name="Mondo S."/>
            <person name="Nolan M."/>
            <person name="Ohm R."/>
            <person name="Pangilinan J."/>
            <person name="Park H.-J."/>
            <person name="Ramirez L."/>
            <person name="Alfaro M."/>
            <person name="Sun H."/>
            <person name="Tritt A."/>
            <person name="Yoshinaga Y."/>
            <person name="Zwiers L.-H."/>
            <person name="Turgeon B."/>
            <person name="Goodwin S."/>
            <person name="Spatafora J."/>
            <person name="Crous P."/>
            <person name="Grigoriev I."/>
        </authorList>
    </citation>
    <scope>NUCLEOTIDE SEQUENCE</scope>
    <source>
        <strain evidence="9">CBS 175.79</strain>
    </source>
</reference>
<dbReference type="GeneID" id="54291331"/>
<feature type="transmembrane region" description="Helical" evidence="7">
    <location>
        <begin position="155"/>
        <end position="176"/>
    </location>
</feature>
<dbReference type="OrthoDB" id="444631at2759"/>
<comment type="subcellular location">
    <subcellularLocation>
        <location evidence="1">Membrane</location>
        <topology evidence="1">Multi-pass membrane protein</topology>
    </subcellularLocation>
</comment>
<evidence type="ECO:0000313" key="10">
    <source>
        <dbReference type="Proteomes" id="UP000799778"/>
    </source>
</evidence>
<keyword evidence="2 7" id="KW-0812">Transmembrane</keyword>
<dbReference type="Pfam" id="PF20684">
    <property type="entry name" value="Fung_rhodopsin"/>
    <property type="match status" value="1"/>
</dbReference>
<evidence type="ECO:0000256" key="1">
    <source>
        <dbReference type="ARBA" id="ARBA00004141"/>
    </source>
</evidence>
<name>A0A6A5XNJ5_9PLEO</name>
<evidence type="ECO:0000259" key="8">
    <source>
        <dbReference type="Pfam" id="PF20684"/>
    </source>
</evidence>
<feature type="transmembrane region" description="Helical" evidence="7">
    <location>
        <begin position="267"/>
        <end position="292"/>
    </location>
</feature>
<dbReference type="InterPro" id="IPR052337">
    <property type="entry name" value="SAT4-like"/>
</dbReference>
<proteinExistence type="inferred from homology"/>
<evidence type="ECO:0000256" key="2">
    <source>
        <dbReference type="ARBA" id="ARBA00022692"/>
    </source>
</evidence>
<feature type="transmembrane region" description="Helical" evidence="7">
    <location>
        <begin position="122"/>
        <end position="143"/>
    </location>
</feature>
<evidence type="ECO:0000256" key="5">
    <source>
        <dbReference type="ARBA" id="ARBA00038359"/>
    </source>
</evidence>
<evidence type="ECO:0000313" key="9">
    <source>
        <dbReference type="EMBL" id="KAF2014341.1"/>
    </source>
</evidence>
<feature type="region of interest" description="Disordered" evidence="6">
    <location>
        <begin position="343"/>
        <end position="400"/>
    </location>
</feature>
<protein>
    <recommendedName>
        <fullName evidence="8">Rhodopsin domain-containing protein</fullName>
    </recommendedName>
</protein>
<evidence type="ECO:0000256" key="6">
    <source>
        <dbReference type="SAM" id="MobiDB-lite"/>
    </source>
</evidence>
<accession>A0A6A5XNJ5</accession>
<dbReference type="Proteomes" id="UP000799778">
    <property type="component" value="Unassembled WGS sequence"/>
</dbReference>
<dbReference type="AlphaFoldDB" id="A0A6A5XNJ5"/>